<evidence type="ECO:0000259" key="2">
    <source>
        <dbReference type="Pfam" id="PF06744"/>
    </source>
</evidence>
<evidence type="ECO:0008006" key="8">
    <source>
        <dbReference type="Google" id="ProtNLM"/>
    </source>
</evidence>
<dbReference type="PROSITE" id="PS51257">
    <property type="entry name" value="PROKAR_LIPOPROTEIN"/>
    <property type="match status" value="1"/>
</dbReference>
<feature type="transmembrane region" description="Helical" evidence="1">
    <location>
        <begin position="452"/>
        <end position="470"/>
    </location>
</feature>
<dbReference type="Gene3D" id="3.40.50.300">
    <property type="entry name" value="P-loop containing nucleotide triphosphate hydrolases"/>
    <property type="match status" value="1"/>
</dbReference>
<dbReference type="Pfam" id="PF06744">
    <property type="entry name" value="IcmF_C"/>
    <property type="match status" value="1"/>
</dbReference>
<dbReference type="KEGG" id="ypa:YPA_3406"/>
<dbReference type="PANTHER" id="PTHR36153:SF5">
    <property type="entry name" value="EXPORTED PROTEIN"/>
    <property type="match status" value="1"/>
</dbReference>
<keyword evidence="1" id="KW-0812">Transmembrane</keyword>
<feature type="domain" description="IcmF-related" evidence="3">
    <location>
        <begin position="508"/>
        <end position="821"/>
    </location>
</feature>
<evidence type="ECO:0000259" key="4">
    <source>
        <dbReference type="Pfam" id="PF14331"/>
    </source>
</evidence>
<feature type="transmembrane region" description="Helical" evidence="1">
    <location>
        <begin position="21"/>
        <end position="38"/>
    </location>
</feature>
<protein>
    <recommendedName>
        <fullName evidence="8">Lipoprotein</fullName>
    </recommendedName>
</protein>
<evidence type="ECO:0000259" key="3">
    <source>
        <dbReference type="Pfam" id="PF06761"/>
    </source>
</evidence>
<evidence type="ECO:0000256" key="1">
    <source>
        <dbReference type="SAM" id="Phobius"/>
    </source>
</evidence>
<keyword evidence="1" id="KW-0472">Membrane</keyword>
<dbReference type="InterPro" id="IPR025743">
    <property type="entry name" value="TssM1_N"/>
</dbReference>
<evidence type="ECO:0000313" key="6">
    <source>
        <dbReference type="EMBL" id="ABG15368.1"/>
    </source>
</evidence>
<feature type="transmembrane region" description="Helical" evidence="1">
    <location>
        <begin position="58"/>
        <end position="77"/>
    </location>
</feature>
<dbReference type="EMBL" id="CP000308">
    <property type="protein sequence ID" value="ABG15368.1"/>
    <property type="molecule type" value="Genomic_DNA"/>
</dbReference>
<dbReference type="Proteomes" id="UP000001971">
    <property type="component" value="Chromosome"/>
</dbReference>
<evidence type="ECO:0000259" key="5">
    <source>
        <dbReference type="Pfam" id="PF21070"/>
    </source>
</evidence>
<dbReference type="GeneID" id="57975028"/>
<dbReference type="RefSeq" id="WP_002212111.1">
    <property type="nucleotide sequence ID" value="NC_008150.1"/>
</dbReference>
<dbReference type="InterPro" id="IPR027417">
    <property type="entry name" value="P-loop_NTPase"/>
</dbReference>
<dbReference type="HOGENOM" id="CLU_003353_1_0_6"/>
<gene>
    <name evidence="6" type="ordered locus">YPA_3406</name>
</gene>
<dbReference type="NCBIfam" id="TIGR03348">
    <property type="entry name" value="VI_IcmF"/>
    <property type="match status" value="1"/>
</dbReference>
<dbReference type="PANTHER" id="PTHR36153">
    <property type="entry name" value="INNER MEMBRANE PROTEIN-RELATED"/>
    <property type="match status" value="1"/>
</dbReference>
<dbReference type="InterPro" id="IPR010623">
    <property type="entry name" value="IcmF_C"/>
</dbReference>
<evidence type="ECO:0000313" key="7">
    <source>
        <dbReference type="Proteomes" id="UP000001971"/>
    </source>
</evidence>
<dbReference type="PATRIC" id="fig|360102.15.peg.2144"/>
<dbReference type="Pfam" id="PF06761">
    <property type="entry name" value="IcmF-related"/>
    <property type="match status" value="1"/>
</dbReference>
<keyword evidence="1" id="KW-1133">Transmembrane helix</keyword>
<dbReference type="Pfam" id="PF21070">
    <property type="entry name" value="IcmF_helical"/>
    <property type="match status" value="1"/>
</dbReference>
<feature type="domain" description="Type VI secretion system IcmF C-terminal" evidence="2">
    <location>
        <begin position="1050"/>
        <end position="1155"/>
    </location>
</feature>
<organism evidence="6 7">
    <name type="scientific">Yersinia pestis bv. Antiqua (strain Antiqua)</name>
    <dbReference type="NCBI Taxonomy" id="360102"/>
    <lineage>
        <taxon>Bacteria</taxon>
        <taxon>Pseudomonadati</taxon>
        <taxon>Pseudomonadota</taxon>
        <taxon>Gammaproteobacteria</taxon>
        <taxon>Enterobacterales</taxon>
        <taxon>Yersiniaceae</taxon>
        <taxon>Yersinia</taxon>
    </lineage>
</organism>
<dbReference type="InterPro" id="IPR009612">
    <property type="entry name" value="IcmF-rel"/>
</dbReference>
<accession>A0A0E1NRS4</accession>
<dbReference type="InterPro" id="IPR048677">
    <property type="entry name" value="TssM1_hel"/>
</dbReference>
<sequence precursor="true">MKLPFFIRIAKPAIPRLKASIPVVLALMACAALIWVWIYGPEWQLGENYPFETLLSRWLVTAVFVLVAVCWLSLKVMRRVQHLEKLQLQTKIQLDDPVSADIEQQNHYLNGWKHQLQRHLNTPEYLYRLPWYMVIGARNSGKSTLIKEGYKLTEISASERLHAEDAADLRVRCWLGEQAVIIDPAGVLIEQPTTPIAGKASLNSRLWQSLLSWLIEQRQRQPLNGIILTVDLHQMMTANKAQRETYVADIHQRLQEIRLSLHSQVPLYVVFTKMDLLYGFEAMYQSLDKAEREAVLGVTFSLNAADPDVWRTELKQFWQQWVAQLNGAMPDMMLNSVDAGQRSQLFSFTRQMQGLHDYVVQLLEGILYRGEHAQPLLRGVYLTSAQQRGQMDDIFTQSAAVQYHLAPQAFPTWPVSDTTPYFTKALFNQVLLAEPNLAGENGIWLQKTRKRMFIFSGVGALAALTLWGYWHYYHQLNYRAGEEVLTQAKTFLSIPPPEGDDRYGNLQLPLLNPIRDATLAYGNYHERSPFLADMGLYQGNNIGPYVESTYLQLLQQRFVPALMSGLLEQLNAAPKGSEEKLEILRVMRMLEDGSGRNAALVEQYMSHRWSQQFNGQRELQEQLSSHLNYALKHTDWHGARESGDQYAIKSFVPYLRPIQSAQQELSKLSIYQRVYQNLRIKAQDALPPALDLRDQIGASFDDIFVSGNDRLLVIPQFLTRSGLQSYFIKQNDQLVDLTVMDSWVLNLTKNVEYSEADRKEIHRQVTEQYLGDYTATWRAAMNNLSVSDFEGLPQAISAIEQVISGEQPFRRALQTLSDNTRLPVISDLIPAKEQQELLQKPDYLLLTRINREFSPETAVLVENGDKGSVIQSVYQKLTELHRYLLAIQNSPAPGKAALKAVQLRLDQNNSDPIFEVQQLAKNLPEPLNRWVGELAEQAWRVVMMEAIQSLEVEWNETVIKQYQTYLAGRYPFDPHAKQDVPLSEFERFFGPKGTLDAFYQQNLKPFVENNLTGGSDGELLIRPDVLQQLAQARKIRDTFFSAQNGLGTQFAIEPVLLSGNKRRSVLNLDGQLLDYAHGRSGVVHLVWPNSMRAGVESKLTLVPDESGKSPRTLSFSGPWAQLRLINAGELTNVGTNSFDVRFKVDGGEMTYRIFVDESDNPFAGGLFSKFSLPDTLY</sequence>
<name>A0A0E1NRS4_YERPA</name>
<proteinExistence type="predicted"/>
<feature type="domain" description="Type VI secretion system component TssM1 N-terminal" evidence="4">
    <location>
        <begin position="203"/>
        <end position="453"/>
    </location>
</feature>
<dbReference type="InterPro" id="IPR017731">
    <property type="entry name" value="TssM1-like"/>
</dbReference>
<dbReference type="Pfam" id="PF14331">
    <property type="entry name" value="IcmF-related_N"/>
    <property type="match status" value="1"/>
</dbReference>
<dbReference type="SUPFAM" id="SSF52540">
    <property type="entry name" value="P-loop containing nucleoside triphosphate hydrolases"/>
    <property type="match status" value="1"/>
</dbReference>
<feature type="domain" description="Type VI secretion system component TssM1 helical" evidence="5">
    <location>
        <begin position="946"/>
        <end position="1040"/>
    </location>
</feature>
<dbReference type="InterPro" id="IPR053156">
    <property type="entry name" value="T6SS_TssM-like"/>
</dbReference>
<dbReference type="AlphaFoldDB" id="A0A0E1NRS4"/>
<reference evidence="6 7" key="1">
    <citation type="journal article" date="2006" name="J. Bacteriol.">
        <title>Complete genome sequence of Yersinia pestis strains Antiqua and Nepal516: evidence of gene reduction in an emerging pathogen.</title>
        <authorList>
            <person name="Chain P.S."/>
            <person name="Hu P."/>
            <person name="Malfatti S.A."/>
            <person name="Radnedge L."/>
            <person name="Larimer F."/>
            <person name="Vergez L.M."/>
            <person name="Worsham P."/>
            <person name="Chu M.C."/>
            <person name="Andersen G.L."/>
        </authorList>
    </citation>
    <scope>NUCLEOTIDE SEQUENCE [LARGE SCALE GENOMIC DNA]</scope>
    <source>
        <strain evidence="6 7">Antiqua</strain>
    </source>
</reference>